<comment type="function">
    <text evidence="6">The RuvA-RuvB-RuvC complex processes Holliday junction (HJ) DNA during genetic recombination and DNA repair, while the RuvA-RuvB complex plays an important role in the rescue of blocked DNA replication forks via replication fork reversal (RFR). RuvA specifically binds to HJ cruciform DNA, conferring on it an open structure. The RuvB hexamer acts as an ATP-dependent pump, pulling dsDNA into and through the RuvAB complex. HJ branch migration allows RuvC to scan DNA until it finds its consensus sequence, where it cleaves and resolves the cruciform DNA.</text>
</comment>
<dbReference type="Proteomes" id="UP000648352">
    <property type="component" value="Unassembled WGS sequence"/>
</dbReference>
<gene>
    <name evidence="6 9" type="primary">ruvA</name>
    <name evidence="9" type="ORF">H9651_09300</name>
</gene>
<dbReference type="EMBL" id="JACSQP010000005">
    <property type="protein sequence ID" value="MBD7957831.1"/>
    <property type="molecule type" value="Genomic_DNA"/>
</dbReference>
<comment type="subcellular location">
    <subcellularLocation>
        <location evidence="6">Cytoplasm</location>
    </subcellularLocation>
</comment>
<dbReference type="Gene3D" id="2.40.50.140">
    <property type="entry name" value="Nucleic acid-binding proteins"/>
    <property type="match status" value="1"/>
</dbReference>
<evidence type="ECO:0000256" key="5">
    <source>
        <dbReference type="ARBA" id="ARBA00023204"/>
    </source>
</evidence>
<keyword evidence="10" id="KW-1185">Reference proteome</keyword>
<sequence length="212" mass="21675">MISSARGRVLHLDSDNVIVDVGGVGFSIAVTPQLSRGFHVGDEIVLHTHLVVREDALALYGFESRDELAVFLQLISVSGVGPKSALGVLASLTVPQIAQAVADEDDAPFRRVSGIGPKTAKLIVVQLAGKLKDIALSAGGAGHAAAGGSAHEKVIAQVVAALVSLGWSERIAAEAARPVADAASDGDRTDVSALLRLTLAQLGPARKEPTGG</sequence>
<organism evidence="9 10">
    <name type="scientific">Microbacterium pullorum</name>
    <dbReference type="NCBI Taxonomy" id="2762236"/>
    <lineage>
        <taxon>Bacteria</taxon>
        <taxon>Bacillati</taxon>
        <taxon>Actinomycetota</taxon>
        <taxon>Actinomycetes</taxon>
        <taxon>Micrococcales</taxon>
        <taxon>Microbacteriaceae</taxon>
        <taxon>Microbacterium</taxon>
    </lineage>
</organism>
<evidence type="ECO:0000313" key="9">
    <source>
        <dbReference type="EMBL" id="MBD7957831.1"/>
    </source>
</evidence>
<dbReference type="Pfam" id="PF14520">
    <property type="entry name" value="HHH_5"/>
    <property type="match status" value="1"/>
</dbReference>
<evidence type="ECO:0000259" key="7">
    <source>
        <dbReference type="Pfam" id="PF01330"/>
    </source>
</evidence>
<feature type="domain" description="DNA helicase Holliday junction RuvA type" evidence="7">
    <location>
        <begin position="1"/>
        <end position="61"/>
    </location>
</feature>
<dbReference type="InterPro" id="IPR036267">
    <property type="entry name" value="RuvA_C_sf"/>
</dbReference>
<dbReference type="Gene3D" id="1.10.150.20">
    <property type="entry name" value="5' to 3' exonuclease, C-terminal subdomain"/>
    <property type="match status" value="1"/>
</dbReference>
<dbReference type="SUPFAM" id="SSF47781">
    <property type="entry name" value="RuvA domain 2-like"/>
    <property type="match status" value="1"/>
</dbReference>
<keyword evidence="1 6" id="KW-0963">Cytoplasm</keyword>
<dbReference type="InterPro" id="IPR010994">
    <property type="entry name" value="RuvA_2-like"/>
</dbReference>
<evidence type="ECO:0000256" key="6">
    <source>
        <dbReference type="HAMAP-Rule" id="MF_00031"/>
    </source>
</evidence>
<proteinExistence type="inferred from homology"/>
<comment type="similarity">
    <text evidence="6">Belongs to the RuvA family.</text>
</comment>
<comment type="domain">
    <text evidence="6">Has three domains with a flexible linker between the domains II and III and assumes an 'L' shape. Domain III is highly mobile and contacts RuvB.</text>
</comment>
<keyword evidence="5 6" id="KW-0234">DNA repair</keyword>
<keyword evidence="2 6" id="KW-0227">DNA damage</keyword>
<protein>
    <recommendedName>
        <fullName evidence="6">Holliday junction branch migration complex subunit RuvA</fullName>
    </recommendedName>
</protein>
<feature type="region of interest" description="Flexible linker" evidence="6">
    <location>
        <begin position="137"/>
        <end position="149"/>
    </location>
</feature>
<dbReference type="SUPFAM" id="SSF50249">
    <property type="entry name" value="Nucleic acid-binding proteins"/>
    <property type="match status" value="1"/>
</dbReference>
<dbReference type="Pfam" id="PF01330">
    <property type="entry name" value="RuvA_N"/>
    <property type="match status" value="1"/>
</dbReference>
<dbReference type="NCBIfam" id="TIGR00084">
    <property type="entry name" value="ruvA"/>
    <property type="match status" value="1"/>
</dbReference>
<comment type="caution">
    <text evidence="6">Lacks conserved residue(s) required for the propagation of feature annotation.</text>
</comment>
<feature type="region of interest" description="Domain III" evidence="6">
    <location>
        <begin position="150"/>
        <end position="212"/>
    </location>
</feature>
<dbReference type="InterPro" id="IPR012340">
    <property type="entry name" value="NA-bd_OB-fold"/>
</dbReference>
<feature type="domain" description="Holliday junction DNA helicase RuvA C-terminal" evidence="8">
    <location>
        <begin position="154"/>
        <end position="202"/>
    </location>
</feature>
<evidence type="ECO:0000256" key="2">
    <source>
        <dbReference type="ARBA" id="ARBA00022763"/>
    </source>
</evidence>
<dbReference type="SUPFAM" id="SSF46929">
    <property type="entry name" value="DNA helicase RuvA subunit, C-terminal domain"/>
    <property type="match status" value="1"/>
</dbReference>
<accession>A0ABR8S2X2</accession>
<dbReference type="CDD" id="cd14332">
    <property type="entry name" value="UBA_RuvA_C"/>
    <property type="match status" value="1"/>
</dbReference>
<dbReference type="InterPro" id="IPR013849">
    <property type="entry name" value="DNA_helicase_Holl-junc_RuvA_I"/>
</dbReference>
<dbReference type="InterPro" id="IPR000085">
    <property type="entry name" value="RuvA"/>
</dbReference>
<name>A0ABR8S2X2_9MICO</name>
<dbReference type="HAMAP" id="MF_00031">
    <property type="entry name" value="DNA_HJ_migration_RuvA"/>
    <property type="match status" value="1"/>
</dbReference>
<comment type="subunit">
    <text evidence="6">Homotetramer. Forms an RuvA(8)-RuvB(12)-Holliday junction (HJ) complex. HJ DNA is sandwiched between 2 RuvA tetramers; dsDNA enters through RuvA and exits via RuvB. An RuvB hexamer assembles on each DNA strand where it exits the tetramer. Each RuvB hexamer is contacted by two RuvA subunits (via domain III) on 2 adjacent RuvB subunits; this complex drives branch migration. In the full resolvosome a probable DNA-RuvA(4)-RuvB(12)-RuvC(2) complex forms which resolves the HJ.</text>
</comment>
<evidence type="ECO:0000313" key="10">
    <source>
        <dbReference type="Proteomes" id="UP000648352"/>
    </source>
</evidence>
<dbReference type="Gene3D" id="1.10.8.10">
    <property type="entry name" value="DNA helicase RuvA subunit, C-terminal domain"/>
    <property type="match status" value="1"/>
</dbReference>
<comment type="caution">
    <text evidence="9">The sequence shown here is derived from an EMBL/GenBank/DDBJ whole genome shotgun (WGS) entry which is preliminary data.</text>
</comment>
<dbReference type="InterPro" id="IPR011114">
    <property type="entry name" value="RuvA_C"/>
</dbReference>
<evidence type="ECO:0000259" key="8">
    <source>
        <dbReference type="Pfam" id="PF07499"/>
    </source>
</evidence>
<reference evidence="9 10" key="1">
    <citation type="submission" date="2020-08" db="EMBL/GenBank/DDBJ databases">
        <title>A Genomic Blueprint of the Chicken Gut Microbiome.</title>
        <authorList>
            <person name="Gilroy R."/>
            <person name="Ravi A."/>
            <person name="Getino M."/>
            <person name="Pursley I."/>
            <person name="Horton D.L."/>
            <person name="Alikhan N.-F."/>
            <person name="Baker D."/>
            <person name="Gharbi K."/>
            <person name="Hall N."/>
            <person name="Watson M."/>
            <person name="Adriaenssens E.M."/>
            <person name="Foster-Nyarko E."/>
            <person name="Jarju S."/>
            <person name="Secka A."/>
            <person name="Antonio M."/>
            <person name="Oren A."/>
            <person name="Chaudhuri R."/>
            <person name="La Ragione R.M."/>
            <person name="Hildebrand F."/>
            <person name="Pallen M.J."/>
        </authorList>
    </citation>
    <scope>NUCLEOTIDE SEQUENCE [LARGE SCALE GENOMIC DNA]</scope>
    <source>
        <strain evidence="9 10">Sa4CUA7</strain>
    </source>
</reference>
<keyword evidence="4 6" id="KW-0233">DNA recombination</keyword>
<dbReference type="Pfam" id="PF07499">
    <property type="entry name" value="RuvA_C"/>
    <property type="match status" value="1"/>
</dbReference>
<evidence type="ECO:0000256" key="3">
    <source>
        <dbReference type="ARBA" id="ARBA00023125"/>
    </source>
</evidence>
<evidence type="ECO:0000256" key="4">
    <source>
        <dbReference type="ARBA" id="ARBA00023172"/>
    </source>
</evidence>
<evidence type="ECO:0000256" key="1">
    <source>
        <dbReference type="ARBA" id="ARBA00022490"/>
    </source>
</evidence>
<dbReference type="RefSeq" id="WP_191719033.1">
    <property type="nucleotide sequence ID" value="NZ_JACSQP010000005.1"/>
</dbReference>
<keyword evidence="3 6" id="KW-0238">DNA-binding</keyword>